<name>A0A5B8VVE6_9SPHI</name>
<dbReference type="InterPro" id="IPR036873">
    <property type="entry name" value="Rhodanese-like_dom_sf"/>
</dbReference>
<dbReference type="AlphaFoldDB" id="A0A5B8VVE6"/>
<dbReference type="EMBL" id="CP042437">
    <property type="protein sequence ID" value="QEC74575.1"/>
    <property type="molecule type" value="Genomic_DNA"/>
</dbReference>
<evidence type="ECO:0000259" key="1">
    <source>
        <dbReference type="PROSITE" id="PS50206"/>
    </source>
</evidence>
<dbReference type="Proteomes" id="UP000321362">
    <property type="component" value="Chromosome"/>
</dbReference>
<dbReference type="SMART" id="SM00450">
    <property type="entry name" value="RHOD"/>
    <property type="match status" value="1"/>
</dbReference>
<dbReference type="RefSeq" id="WP_147051733.1">
    <property type="nucleotide sequence ID" value="NZ_CP042437.1"/>
</dbReference>
<dbReference type="PANTHER" id="PTHR43031:SF17">
    <property type="entry name" value="SULFURTRANSFERASE YTWF-RELATED"/>
    <property type="match status" value="1"/>
</dbReference>
<dbReference type="KEGG" id="mgk:FSB76_00895"/>
<organism evidence="2 3">
    <name type="scientific">Mucilaginibacter ginsenosidivorax</name>
    <dbReference type="NCBI Taxonomy" id="862126"/>
    <lineage>
        <taxon>Bacteria</taxon>
        <taxon>Pseudomonadati</taxon>
        <taxon>Bacteroidota</taxon>
        <taxon>Sphingobacteriia</taxon>
        <taxon>Sphingobacteriales</taxon>
        <taxon>Sphingobacteriaceae</taxon>
        <taxon>Mucilaginibacter</taxon>
    </lineage>
</organism>
<dbReference type="Pfam" id="PF00581">
    <property type="entry name" value="Rhodanese"/>
    <property type="match status" value="1"/>
</dbReference>
<evidence type="ECO:0000313" key="3">
    <source>
        <dbReference type="Proteomes" id="UP000321362"/>
    </source>
</evidence>
<dbReference type="InterPro" id="IPR050229">
    <property type="entry name" value="GlpE_sulfurtransferase"/>
</dbReference>
<reference evidence="2 3" key="1">
    <citation type="journal article" date="2013" name="J. Microbiol.">
        <title>Mucilaginibacter ginsenosidivorax sp. nov., with ginsenoside converting activity isolated from sediment.</title>
        <authorList>
            <person name="Kim J.K."/>
            <person name="Choi T.E."/>
            <person name="Liu Q.M."/>
            <person name="Park H.Y."/>
            <person name="Yi T.H."/>
            <person name="Yoon M.H."/>
            <person name="Kim S.C."/>
            <person name="Im W.T."/>
        </authorList>
    </citation>
    <scope>NUCLEOTIDE SEQUENCE [LARGE SCALE GENOMIC DNA]</scope>
    <source>
        <strain evidence="2 3">KHI28</strain>
    </source>
</reference>
<keyword evidence="3" id="KW-1185">Reference proteome</keyword>
<accession>A0A5B8VVE6</accession>
<gene>
    <name evidence="2" type="ORF">FSB76_00895</name>
</gene>
<dbReference type="CDD" id="cd00158">
    <property type="entry name" value="RHOD"/>
    <property type="match status" value="1"/>
</dbReference>
<feature type="domain" description="Rhodanese" evidence="1">
    <location>
        <begin position="17"/>
        <end position="99"/>
    </location>
</feature>
<dbReference type="InterPro" id="IPR001763">
    <property type="entry name" value="Rhodanese-like_dom"/>
</dbReference>
<dbReference type="PROSITE" id="PS50206">
    <property type="entry name" value="RHODANESE_3"/>
    <property type="match status" value="1"/>
</dbReference>
<proteinExistence type="predicted"/>
<dbReference type="OrthoDB" id="9808735at2"/>
<dbReference type="PANTHER" id="PTHR43031">
    <property type="entry name" value="FAD-DEPENDENT OXIDOREDUCTASE"/>
    <property type="match status" value="1"/>
</dbReference>
<dbReference type="Gene3D" id="3.40.250.10">
    <property type="entry name" value="Rhodanese-like domain"/>
    <property type="match status" value="1"/>
</dbReference>
<evidence type="ECO:0000313" key="2">
    <source>
        <dbReference type="EMBL" id="QEC74575.1"/>
    </source>
</evidence>
<dbReference type="SUPFAM" id="SSF52821">
    <property type="entry name" value="Rhodanese/Cell cycle control phosphatase"/>
    <property type="match status" value="1"/>
</dbReference>
<sequence>MQPQQINATELLARINQGEQLHLIDVREAIEYHTYNIGGVNIPLGALAGKINNLDYNKTDELIVICKVGLRSETAQTLLLQNGYHNVKNLTGGLIAIQKIRH</sequence>
<protein>
    <submittedName>
        <fullName evidence="2">Rhodanese-like domain-containing protein</fullName>
    </submittedName>
</protein>